<evidence type="ECO:0000313" key="5">
    <source>
        <dbReference type="Proteomes" id="UP000274504"/>
    </source>
</evidence>
<keyword evidence="1" id="KW-0472">Membrane</keyword>
<keyword evidence="2" id="KW-0732">Signal</keyword>
<evidence type="ECO:0000313" key="7">
    <source>
        <dbReference type="WBParaSite" id="HDID_0000057601-mRNA-1"/>
    </source>
</evidence>
<accession>A0A0R3S8S3</accession>
<protein>
    <submittedName>
        <fullName evidence="7">Secreted protein</fullName>
    </submittedName>
</protein>
<evidence type="ECO:0000256" key="1">
    <source>
        <dbReference type="SAM" id="Phobius"/>
    </source>
</evidence>
<feature type="signal peptide" evidence="2">
    <location>
        <begin position="1"/>
        <end position="20"/>
    </location>
</feature>
<reference evidence="7" key="1">
    <citation type="submission" date="2017-02" db="UniProtKB">
        <authorList>
            <consortium name="WormBaseParasite"/>
        </authorList>
    </citation>
    <scope>IDENTIFICATION</scope>
</reference>
<dbReference type="EMBL" id="UYSG01000077">
    <property type="protein sequence ID" value="VDL16806.1"/>
    <property type="molecule type" value="Genomic_DNA"/>
</dbReference>
<reference evidence="3 5" key="2">
    <citation type="submission" date="2018-11" db="EMBL/GenBank/DDBJ databases">
        <authorList>
            <consortium name="Pathogen Informatics"/>
        </authorList>
    </citation>
    <scope>NUCLEOTIDE SEQUENCE [LARGE SCALE GENOMIC DNA]</scope>
</reference>
<name>A0A0R3S8S3_HYMDI</name>
<evidence type="ECO:0000313" key="6">
    <source>
        <dbReference type="Proteomes" id="UP000321570"/>
    </source>
</evidence>
<proteinExistence type="predicted"/>
<evidence type="ECO:0000313" key="3">
    <source>
        <dbReference type="EMBL" id="VDL16806.1"/>
    </source>
</evidence>
<keyword evidence="1" id="KW-0812">Transmembrane</keyword>
<feature type="transmembrane region" description="Helical" evidence="1">
    <location>
        <begin position="74"/>
        <end position="97"/>
    </location>
</feature>
<keyword evidence="6" id="KW-1185">Reference proteome</keyword>
<dbReference type="Proteomes" id="UP000274504">
    <property type="component" value="Unassembled WGS sequence"/>
</dbReference>
<dbReference type="WBParaSite" id="HDID_0000057601-mRNA-1">
    <property type="protein sequence ID" value="HDID_0000057601-mRNA-1"/>
    <property type="gene ID" value="HDID_0000057601"/>
</dbReference>
<feature type="chain" id="PRO_5044546490" evidence="2">
    <location>
        <begin position="21"/>
        <end position="108"/>
    </location>
</feature>
<dbReference type="EMBL" id="CABIJS010000712">
    <property type="protein sequence ID" value="VUZ57171.1"/>
    <property type="molecule type" value="Genomic_DNA"/>
</dbReference>
<evidence type="ECO:0000313" key="4">
    <source>
        <dbReference type="EMBL" id="VUZ57171.1"/>
    </source>
</evidence>
<dbReference type="Proteomes" id="UP000321570">
    <property type="component" value="Unassembled WGS sequence"/>
</dbReference>
<sequence length="108" mass="12165">MGHFQVIDVALVSFFPLVIPSETFCQALGAIDFDAWDKILYPGGRSPLRTFSTTFTFDSWFDPWTSAESSSERCFLLFLFLLLICNTFVGIVLRILISFVELTLGPVT</sequence>
<evidence type="ECO:0000256" key="2">
    <source>
        <dbReference type="SAM" id="SignalP"/>
    </source>
</evidence>
<reference evidence="4 6" key="3">
    <citation type="submission" date="2019-07" db="EMBL/GenBank/DDBJ databases">
        <authorList>
            <person name="Jastrzebski P J."/>
            <person name="Paukszto L."/>
            <person name="Jastrzebski P J."/>
        </authorList>
    </citation>
    <scope>NUCLEOTIDE SEQUENCE [LARGE SCALE GENOMIC DNA]</scope>
    <source>
        <strain evidence="4 6">WMS-il1</strain>
    </source>
</reference>
<gene>
    <name evidence="3" type="ORF">HDID_LOCUS577</name>
    <name evidence="4" type="ORF">WMSIL1_LOCUS14652</name>
</gene>
<dbReference type="AlphaFoldDB" id="A0A0R3S8S3"/>
<organism evidence="7">
    <name type="scientific">Hymenolepis diminuta</name>
    <name type="common">Rat tapeworm</name>
    <dbReference type="NCBI Taxonomy" id="6216"/>
    <lineage>
        <taxon>Eukaryota</taxon>
        <taxon>Metazoa</taxon>
        <taxon>Spiralia</taxon>
        <taxon>Lophotrochozoa</taxon>
        <taxon>Platyhelminthes</taxon>
        <taxon>Cestoda</taxon>
        <taxon>Eucestoda</taxon>
        <taxon>Cyclophyllidea</taxon>
        <taxon>Hymenolepididae</taxon>
        <taxon>Hymenolepis</taxon>
    </lineage>
</organism>
<keyword evidence="1" id="KW-1133">Transmembrane helix</keyword>